<evidence type="ECO:0000259" key="8">
    <source>
        <dbReference type="PROSITE" id="PS51849"/>
    </source>
</evidence>
<evidence type="ECO:0000313" key="9">
    <source>
        <dbReference type="EMBL" id="MCR6546804.1"/>
    </source>
</evidence>
<evidence type="ECO:0000313" key="10">
    <source>
        <dbReference type="Proteomes" id="UP001524944"/>
    </source>
</evidence>
<feature type="compositionally biased region" description="Basic and acidic residues" evidence="6">
    <location>
        <begin position="352"/>
        <end position="379"/>
    </location>
</feature>
<proteinExistence type="predicted"/>
<dbReference type="PROSITE" id="PS51849">
    <property type="entry name" value="RSGI_N"/>
    <property type="match status" value="1"/>
</dbReference>
<protein>
    <submittedName>
        <fullName evidence="9">Anti-sigma factor domain-containing protein</fullName>
    </submittedName>
</protein>
<evidence type="ECO:0000256" key="4">
    <source>
        <dbReference type="ARBA" id="ARBA00022989"/>
    </source>
</evidence>
<keyword evidence="10" id="KW-1185">Reference proteome</keyword>
<sequence length="459" mass="52738">MKEKGLVMEIDGKRMILLTKDGQFISRTISGLNPQIGDETIIDIEKVRKPWFYVRLLSVAALVMITFFTAPLWQQFLGKPAESNVLAYMTVDINPSIELGLDQEHKVVAVHPLNRDGKELLQKLNLTGLTSEQAVEDIIDAACQEGYLKPEKNNQVIINLSEKKPDAAREKDTNQPIITQAKKALSKNKAEANVTILNTDYELREKAEELGISSGKYALLVEAKDAGLNIDVDHVKKSGVVRAIQDAGGNPGEIIQRAQEEKNYQEKIKKWQKEFKETKKPIGNKNKIEFKDQQDQNQKESQKKSQKKKQEVKQEVKQRSEKKPRNTLDPSPWQERVPDQDLGSSKSIKKGSNKDNDLNKIKEEIKKIQKQDPVKDKKNNQIKMNQQHQKENVEVIKKEIKVKIEENIQESQKNKNKEKSENINKNDRNKEQKDKNMKTERSFMNDLYQQLNIRIGHSM</sequence>
<evidence type="ECO:0000256" key="3">
    <source>
        <dbReference type="ARBA" id="ARBA00022692"/>
    </source>
</evidence>
<accession>A0ABT1YA48</accession>
<keyword evidence="5 7" id="KW-0472">Membrane</keyword>
<dbReference type="Pfam" id="PF23750">
    <property type="entry name" value="RsgI_M"/>
    <property type="match status" value="1"/>
</dbReference>
<dbReference type="EMBL" id="JANPWE010000011">
    <property type="protein sequence ID" value="MCR6546804.1"/>
    <property type="molecule type" value="Genomic_DNA"/>
</dbReference>
<organism evidence="9 10">
    <name type="scientific">Dehalobacterium formicoaceticum</name>
    <dbReference type="NCBI Taxonomy" id="51515"/>
    <lineage>
        <taxon>Bacteria</taxon>
        <taxon>Bacillati</taxon>
        <taxon>Bacillota</taxon>
        <taxon>Clostridia</taxon>
        <taxon>Eubacteriales</taxon>
        <taxon>Peptococcaceae</taxon>
        <taxon>Dehalobacterium</taxon>
    </lineage>
</organism>
<reference evidence="9 10" key="1">
    <citation type="submission" date="2022-08" db="EMBL/GenBank/DDBJ databases">
        <title>Proteogenomics of the novel Dehalobacterium formicoaceticum strain EZ94 highlights a key role of methyltransferases during anaerobic dichloromethane degradation.</title>
        <authorList>
            <person name="Wasmund K."/>
        </authorList>
    </citation>
    <scope>NUCLEOTIDE SEQUENCE [LARGE SCALE GENOMIC DNA]</scope>
    <source>
        <strain evidence="9 10">EZ94</strain>
    </source>
</reference>
<keyword evidence="4 7" id="KW-1133">Transmembrane helix</keyword>
<evidence type="ECO:0000256" key="2">
    <source>
        <dbReference type="ARBA" id="ARBA00022475"/>
    </source>
</evidence>
<dbReference type="Pfam" id="PF12791">
    <property type="entry name" value="RsgI_N"/>
    <property type="match status" value="1"/>
</dbReference>
<dbReference type="Proteomes" id="UP001524944">
    <property type="component" value="Unassembled WGS sequence"/>
</dbReference>
<feature type="transmembrane region" description="Helical" evidence="7">
    <location>
        <begin position="52"/>
        <end position="73"/>
    </location>
</feature>
<feature type="region of interest" description="Disordered" evidence="6">
    <location>
        <begin position="276"/>
        <end position="393"/>
    </location>
</feature>
<keyword evidence="2" id="KW-1003">Cell membrane</keyword>
<dbReference type="InterPro" id="IPR024449">
    <property type="entry name" value="Anti-sigma_RsgI_N"/>
</dbReference>
<feature type="region of interest" description="Disordered" evidence="6">
    <location>
        <begin position="406"/>
        <end position="445"/>
    </location>
</feature>
<dbReference type="RefSeq" id="WP_089611479.1">
    <property type="nucleotide sequence ID" value="NZ_CP022121.1"/>
</dbReference>
<evidence type="ECO:0000256" key="7">
    <source>
        <dbReference type="SAM" id="Phobius"/>
    </source>
</evidence>
<name>A0ABT1YA48_9FIRM</name>
<feature type="compositionally biased region" description="Basic and acidic residues" evidence="6">
    <location>
        <begin position="406"/>
        <end position="443"/>
    </location>
</feature>
<evidence type="ECO:0000256" key="1">
    <source>
        <dbReference type="ARBA" id="ARBA00004162"/>
    </source>
</evidence>
<comment type="subcellular location">
    <subcellularLocation>
        <location evidence="1">Cell membrane</location>
        <topology evidence="1">Single-pass membrane protein</topology>
    </subcellularLocation>
</comment>
<keyword evidence="3 7" id="KW-0812">Transmembrane</keyword>
<feature type="compositionally biased region" description="Basic and acidic residues" evidence="6">
    <location>
        <begin position="276"/>
        <end position="326"/>
    </location>
</feature>
<comment type="caution">
    <text evidence="9">The sequence shown here is derived from an EMBL/GenBank/DDBJ whole genome shotgun (WGS) entry which is preliminary data.</text>
</comment>
<gene>
    <name evidence="9" type="ORF">NVS47_15010</name>
</gene>
<evidence type="ECO:0000256" key="6">
    <source>
        <dbReference type="SAM" id="MobiDB-lite"/>
    </source>
</evidence>
<evidence type="ECO:0000256" key="5">
    <source>
        <dbReference type="ARBA" id="ARBA00023136"/>
    </source>
</evidence>
<feature type="domain" description="RsgI N-terminal anti-sigma" evidence="8">
    <location>
        <begin position="3"/>
        <end position="51"/>
    </location>
</feature>
<dbReference type="InterPro" id="IPR055431">
    <property type="entry name" value="RsgI_M"/>
</dbReference>